<keyword evidence="4" id="KW-1185">Reference proteome</keyword>
<feature type="region of interest" description="Disordered" evidence="1">
    <location>
        <begin position="547"/>
        <end position="568"/>
    </location>
</feature>
<feature type="region of interest" description="Disordered" evidence="1">
    <location>
        <begin position="345"/>
        <end position="461"/>
    </location>
</feature>
<sequence>MDEFCSATRLDPDVRETSLRLRGGKTHEYFTTDGKCVGLVTIVMPVRLDSSRNHRRSRTSLSKSNEKVEKYFSSGRFEISSVTYLRKETSRRRRRGVEVDEGRVRDLRQKNLQVPEGSTVFSSGALEDPMSRAKGLTVEKYRGQECFGKMENELKLSELCEEWALANSRECVESGGTAASTHEESEDASEARFTLKYLGSTLVETPSSEEATAEAIKTVITMAKASGKKLQRVSLAVSLRGIRMTDLATEEDQLQEICPNDAQCKSLWYRPILAATDTRLRISYCSADATHDHVFAFIATNLNETMECHAFLCPKRKMAQTVTLTVAQAFNTAYEAWQLSQADPRIHHAQDKGSTLTDEKNETNEKKNCSETKNQSAKMIQQNKQNGQQRHAVNEGQKNLLIDLSNDPKPTGNSWVSFEEESSSDSKRSQKNSANSIPMTTLRHTTSASTPSHHVVPRPSTGFKMQNAWGESRSVDLMNNATPPSVGEAEQPQIARPIVIDPNLASLPSWYVRVLLSYARWREKLERRVRSQCASYDVPSFLTKILDEEGPKNDESRSGLSVVSFSPA</sequence>
<dbReference type="AlphaFoldDB" id="A0A834KUU1"/>
<dbReference type="Pfam" id="PF00640">
    <property type="entry name" value="PID"/>
    <property type="match status" value="1"/>
</dbReference>
<feature type="compositionally biased region" description="Polar residues" evidence="1">
    <location>
        <begin position="558"/>
        <end position="568"/>
    </location>
</feature>
<dbReference type="SUPFAM" id="SSF50729">
    <property type="entry name" value="PH domain-like"/>
    <property type="match status" value="1"/>
</dbReference>
<evidence type="ECO:0000313" key="3">
    <source>
        <dbReference type="EMBL" id="KAF7413242.1"/>
    </source>
</evidence>
<dbReference type="SMART" id="SM00462">
    <property type="entry name" value="PTB"/>
    <property type="match status" value="1"/>
</dbReference>
<gene>
    <name evidence="3" type="ORF">H0235_013093</name>
</gene>
<dbReference type="InterPro" id="IPR051133">
    <property type="entry name" value="Adapter_Engulfment-Domain"/>
</dbReference>
<protein>
    <recommendedName>
        <fullName evidence="2">PID domain-containing protein</fullName>
    </recommendedName>
</protein>
<evidence type="ECO:0000256" key="1">
    <source>
        <dbReference type="SAM" id="MobiDB-lite"/>
    </source>
</evidence>
<name>A0A834KUU1_VESPE</name>
<dbReference type="CDD" id="cd13159">
    <property type="entry name" value="PTB_LDLRAP-mammal-like"/>
    <property type="match status" value="1"/>
</dbReference>
<dbReference type="EMBL" id="JACSDY010000012">
    <property type="protein sequence ID" value="KAF7413242.1"/>
    <property type="molecule type" value="Genomic_DNA"/>
</dbReference>
<feature type="compositionally biased region" description="Polar residues" evidence="1">
    <location>
        <begin position="371"/>
        <end position="391"/>
    </location>
</feature>
<dbReference type="Proteomes" id="UP000600918">
    <property type="component" value="Unassembled WGS sequence"/>
</dbReference>
<comment type="caution">
    <text evidence="3">The sequence shown here is derived from an EMBL/GenBank/DDBJ whole genome shotgun (WGS) entry which is preliminary data.</text>
</comment>
<organism evidence="3 4">
    <name type="scientific">Vespula pensylvanica</name>
    <name type="common">Western yellow jacket</name>
    <name type="synonym">Wasp</name>
    <dbReference type="NCBI Taxonomy" id="30213"/>
    <lineage>
        <taxon>Eukaryota</taxon>
        <taxon>Metazoa</taxon>
        <taxon>Ecdysozoa</taxon>
        <taxon>Arthropoda</taxon>
        <taxon>Hexapoda</taxon>
        <taxon>Insecta</taxon>
        <taxon>Pterygota</taxon>
        <taxon>Neoptera</taxon>
        <taxon>Endopterygota</taxon>
        <taxon>Hymenoptera</taxon>
        <taxon>Apocrita</taxon>
        <taxon>Aculeata</taxon>
        <taxon>Vespoidea</taxon>
        <taxon>Vespidae</taxon>
        <taxon>Vespinae</taxon>
        <taxon>Vespula</taxon>
    </lineage>
</organism>
<feature type="domain" description="PID" evidence="2">
    <location>
        <begin position="193"/>
        <end position="335"/>
    </location>
</feature>
<reference evidence="3" key="1">
    <citation type="journal article" date="2020" name="G3 (Bethesda)">
        <title>High-Quality Assemblies for Three Invasive Social Wasps from the &lt;i&gt;Vespula&lt;/i&gt; Genus.</title>
        <authorList>
            <person name="Harrop T.W.R."/>
            <person name="Guhlin J."/>
            <person name="McLaughlin G.M."/>
            <person name="Permina E."/>
            <person name="Stockwell P."/>
            <person name="Gilligan J."/>
            <person name="Le Lec M.F."/>
            <person name="Gruber M.A.M."/>
            <person name="Quinn O."/>
            <person name="Lovegrove M."/>
            <person name="Duncan E.J."/>
            <person name="Remnant E.J."/>
            <person name="Van Eeckhoven J."/>
            <person name="Graham B."/>
            <person name="Knapp R.A."/>
            <person name="Langford K.W."/>
            <person name="Kronenberg Z."/>
            <person name="Press M.O."/>
            <person name="Eacker S.M."/>
            <person name="Wilson-Rankin E.E."/>
            <person name="Purcell J."/>
            <person name="Lester P.J."/>
            <person name="Dearden P.K."/>
        </authorList>
    </citation>
    <scope>NUCLEOTIDE SEQUENCE</scope>
    <source>
        <strain evidence="3">Volc-1</strain>
    </source>
</reference>
<accession>A0A834KUU1</accession>
<dbReference type="PANTHER" id="PTHR11232">
    <property type="entry name" value="PHOSPHOTYROSINE INTERACTION DOMAIN-CONTAINING FAMILY MEMBER"/>
    <property type="match status" value="1"/>
</dbReference>
<evidence type="ECO:0000313" key="4">
    <source>
        <dbReference type="Proteomes" id="UP000600918"/>
    </source>
</evidence>
<dbReference type="PROSITE" id="PS01179">
    <property type="entry name" value="PID"/>
    <property type="match status" value="1"/>
</dbReference>
<dbReference type="InterPro" id="IPR006020">
    <property type="entry name" value="PTB/PI_dom"/>
</dbReference>
<dbReference type="InterPro" id="IPR011993">
    <property type="entry name" value="PH-like_dom_sf"/>
</dbReference>
<feature type="compositionally biased region" description="Basic and acidic residues" evidence="1">
    <location>
        <begin position="345"/>
        <end position="370"/>
    </location>
</feature>
<dbReference type="Gene3D" id="2.30.29.30">
    <property type="entry name" value="Pleckstrin-homology domain (PH domain)/Phosphotyrosine-binding domain (PTB)"/>
    <property type="match status" value="1"/>
</dbReference>
<feature type="compositionally biased region" description="Polar residues" evidence="1">
    <location>
        <begin position="434"/>
        <end position="452"/>
    </location>
</feature>
<dbReference type="PANTHER" id="PTHR11232:SF74">
    <property type="entry name" value="PTB DOMAIN-CONTAINING ADAPTER PROTEIN CED-6-LIKE PROTEIN"/>
    <property type="match status" value="1"/>
</dbReference>
<evidence type="ECO:0000259" key="2">
    <source>
        <dbReference type="PROSITE" id="PS01179"/>
    </source>
</evidence>
<proteinExistence type="predicted"/>
<feature type="compositionally biased region" description="Basic and acidic residues" evidence="1">
    <location>
        <begin position="547"/>
        <end position="557"/>
    </location>
</feature>